<dbReference type="OrthoDB" id="1523417at2"/>
<proteinExistence type="predicted"/>
<dbReference type="Pfam" id="PF14054">
    <property type="entry name" value="DUF4249"/>
    <property type="match status" value="1"/>
</dbReference>
<dbReference type="Proteomes" id="UP000220102">
    <property type="component" value="Unassembled WGS sequence"/>
</dbReference>
<evidence type="ECO:0000313" key="1">
    <source>
        <dbReference type="EMBL" id="PEN12579.1"/>
    </source>
</evidence>
<dbReference type="AlphaFoldDB" id="A0A2A8CUY7"/>
<name>A0A2A8CUY7_9BACT</name>
<dbReference type="EMBL" id="PDEQ01000007">
    <property type="protein sequence ID" value="PEN12579.1"/>
    <property type="molecule type" value="Genomic_DNA"/>
</dbReference>
<gene>
    <name evidence="1" type="ORF">CRI94_13755</name>
</gene>
<dbReference type="InterPro" id="IPR025345">
    <property type="entry name" value="DUF4249"/>
</dbReference>
<sequence>MRGSRSMITGMNVRPALVVLLVSVVAVFSACDAIDTASVEEQPVAEAYLRSDAPLPAVVLSRTVPVDAGPGAQEGLEGATVFIDRLTPGGDVAETTPYGPADTLGYYKPEAPVPTVQGGATYRLRAELPDGATLRAETTVPTAIELVNTENTDATFQSADQPSFTVTRSDVKDVPAALIFTTTSLLDFDAMTEDELIDEFTPFYADAYDPDEDDIEDFKVTSSGILNEANFEVNSDGTLTITFPWLALAFFGENEVAVSVIDRALYDYIRTQEAQQGGLSPGEISNIVDNIDGGIGIFGSYARASTTINVRRP</sequence>
<accession>A0A2A8CUY7</accession>
<reference evidence="1 2" key="1">
    <citation type="submission" date="2017-10" db="EMBL/GenBank/DDBJ databases">
        <title>Draft genome of Longibacter Salinarum.</title>
        <authorList>
            <person name="Goh K.M."/>
            <person name="Shamsir M.S."/>
            <person name="Lim S.W."/>
        </authorList>
    </citation>
    <scope>NUCLEOTIDE SEQUENCE [LARGE SCALE GENOMIC DNA]</scope>
    <source>
        <strain evidence="1 2">KCTC 52045</strain>
    </source>
</reference>
<organism evidence="1 2">
    <name type="scientific">Longibacter salinarum</name>
    <dbReference type="NCBI Taxonomy" id="1850348"/>
    <lineage>
        <taxon>Bacteria</taxon>
        <taxon>Pseudomonadati</taxon>
        <taxon>Rhodothermota</taxon>
        <taxon>Rhodothermia</taxon>
        <taxon>Rhodothermales</taxon>
        <taxon>Salisaetaceae</taxon>
        <taxon>Longibacter</taxon>
    </lineage>
</organism>
<evidence type="ECO:0000313" key="2">
    <source>
        <dbReference type="Proteomes" id="UP000220102"/>
    </source>
</evidence>
<keyword evidence="2" id="KW-1185">Reference proteome</keyword>
<protein>
    <recommendedName>
        <fullName evidence="3">DUF4249 domain-containing protein</fullName>
    </recommendedName>
</protein>
<comment type="caution">
    <text evidence="1">The sequence shown here is derived from an EMBL/GenBank/DDBJ whole genome shotgun (WGS) entry which is preliminary data.</text>
</comment>
<dbReference type="PROSITE" id="PS51257">
    <property type="entry name" value="PROKAR_LIPOPROTEIN"/>
    <property type="match status" value="1"/>
</dbReference>
<evidence type="ECO:0008006" key="3">
    <source>
        <dbReference type="Google" id="ProtNLM"/>
    </source>
</evidence>